<evidence type="ECO:0000256" key="2">
    <source>
        <dbReference type="ARBA" id="ARBA00023125"/>
    </source>
</evidence>
<comment type="caution">
    <text evidence="6">The sequence shown here is derived from an EMBL/GenBank/DDBJ whole genome shotgun (WGS) entry which is preliminary data.</text>
</comment>
<feature type="domain" description="HTH tetR-type" evidence="5">
    <location>
        <begin position="5"/>
        <end position="65"/>
    </location>
</feature>
<dbReference type="InterPro" id="IPR036271">
    <property type="entry name" value="Tet_transcr_reg_TetR-rel_C_sf"/>
</dbReference>
<dbReference type="AlphaFoldDB" id="A0A543CTW2"/>
<evidence type="ECO:0000259" key="5">
    <source>
        <dbReference type="PROSITE" id="PS50977"/>
    </source>
</evidence>
<evidence type="ECO:0000256" key="1">
    <source>
        <dbReference type="ARBA" id="ARBA00023015"/>
    </source>
</evidence>
<dbReference type="InterPro" id="IPR011075">
    <property type="entry name" value="TetR_C"/>
</dbReference>
<dbReference type="SUPFAM" id="SSF48498">
    <property type="entry name" value="Tetracyclin repressor-like, C-terminal domain"/>
    <property type="match status" value="1"/>
</dbReference>
<gene>
    <name evidence="6" type="ORF">FB559_6070</name>
</gene>
<keyword evidence="2 4" id="KW-0238">DNA-binding</keyword>
<dbReference type="PRINTS" id="PR00455">
    <property type="entry name" value="HTHTETR"/>
</dbReference>
<dbReference type="Pfam" id="PF16925">
    <property type="entry name" value="TetR_C_13"/>
    <property type="match status" value="1"/>
</dbReference>
<organism evidence="6 7">
    <name type="scientific">Actinoallomurus bryophytorum</name>
    <dbReference type="NCBI Taxonomy" id="1490222"/>
    <lineage>
        <taxon>Bacteria</taxon>
        <taxon>Bacillati</taxon>
        <taxon>Actinomycetota</taxon>
        <taxon>Actinomycetes</taxon>
        <taxon>Streptosporangiales</taxon>
        <taxon>Thermomonosporaceae</taxon>
        <taxon>Actinoallomurus</taxon>
    </lineage>
</organism>
<accession>A0A543CTW2</accession>
<keyword evidence="3" id="KW-0804">Transcription</keyword>
<evidence type="ECO:0000256" key="3">
    <source>
        <dbReference type="ARBA" id="ARBA00023163"/>
    </source>
</evidence>
<keyword evidence="1" id="KW-0805">Transcription regulation</keyword>
<reference evidence="6 7" key="1">
    <citation type="submission" date="2019-06" db="EMBL/GenBank/DDBJ databases">
        <title>Sequencing the genomes of 1000 actinobacteria strains.</title>
        <authorList>
            <person name="Klenk H.-P."/>
        </authorList>
    </citation>
    <scope>NUCLEOTIDE SEQUENCE [LARGE SCALE GENOMIC DNA]</scope>
    <source>
        <strain evidence="6 7">DSM 102200</strain>
    </source>
</reference>
<dbReference type="GO" id="GO:0003677">
    <property type="term" value="F:DNA binding"/>
    <property type="evidence" value="ECO:0007669"/>
    <property type="project" value="UniProtKB-UniRule"/>
</dbReference>
<dbReference type="InterPro" id="IPR001647">
    <property type="entry name" value="HTH_TetR"/>
</dbReference>
<name>A0A543CTW2_9ACTN</name>
<dbReference type="PROSITE" id="PS50977">
    <property type="entry name" value="HTH_TETR_2"/>
    <property type="match status" value="1"/>
</dbReference>
<evidence type="ECO:0000256" key="4">
    <source>
        <dbReference type="PROSITE-ProRule" id="PRU00335"/>
    </source>
</evidence>
<dbReference type="Proteomes" id="UP000316096">
    <property type="component" value="Unassembled WGS sequence"/>
</dbReference>
<dbReference type="PANTHER" id="PTHR47506:SF1">
    <property type="entry name" value="HTH-TYPE TRANSCRIPTIONAL REGULATOR YJDC"/>
    <property type="match status" value="1"/>
</dbReference>
<dbReference type="OrthoDB" id="4541465at2"/>
<evidence type="ECO:0000313" key="7">
    <source>
        <dbReference type="Proteomes" id="UP000316096"/>
    </source>
</evidence>
<dbReference type="InterPro" id="IPR009057">
    <property type="entry name" value="Homeodomain-like_sf"/>
</dbReference>
<keyword evidence="7" id="KW-1185">Reference proteome</keyword>
<evidence type="ECO:0000313" key="6">
    <source>
        <dbReference type="EMBL" id="TQM00358.1"/>
    </source>
</evidence>
<sequence>MGHSEDARGRLVRTAARLFLARSYQAVGVDELCAAADVRKGSFYYFFRSKSELAKAVIDRHALALWARLDEAGATEGEGSPVERLHAIADAVGEIQQGFERRFGKVVGCPFGNLAAELATTDDALHEHLATMFAEWEGRLAAICRDAAAQHALRAGADPDLLARILIAQFQGMILLAKTGRSSAAEIPAALHQVIDSHLMEGAGA</sequence>
<protein>
    <submittedName>
        <fullName evidence="6">TetR family transcriptional regulator</fullName>
    </submittedName>
</protein>
<dbReference type="EMBL" id="VFOZ01000001">
    <property type="protein sequence ID" value="TQM00358.1"/>
    <property type="molecule type" value="Genomic_DNA"/>
</dbReference>
<dbReference type="Pfam" id="PF00440">
    <property type="entry name" value="TetR_N"/>
    <property type="match status" value="1"/>
</dbReference>
<feature type="DNA-binding region" description="H-T-H motif" evidence="4">
    <location>
        <begin position="28"/>
        <end position="47"/>
    </location>
</feature>
<proteinExistence type="predicted"/>
<dbReference type="PANTHER" id="PTHR47506">
    <property type="entry name" value="TRANSCRIPTIONAL REGULATORY PROTEIN"/>
    <property type="match status" value="1"/>
</dbReference>
<dbReference type="SUPFAM" id="SSF46689">
    <property type="entry name" value="Homeodomain-like"/>
    <property type="match status" value="1"/>
</dbReference>
<dbReference type="Gene3D" id="1.10.357.10">
    <property type="entry name" value="Tetracycline Repressor, domain 2"/>
    <property type="match status" value="1"/>
</dbReference>